<evidence type="ECO:0000313" key="7">
    <source>
        <dbReference type="EMBL" id="QIP36764.1"/>
    </source>
</evidence>
<feature type="compositionally biased region" description="Basic and acidic residues" evidence="6">
    <location>
        <begin position="170"/>
        <end position="183"/>
    </location>
</feature>
<feature type="compositionally biased region" description="Polar residues" evidence="6">
    <location>
        <begin position="150"/>
        <end position="168"/>
    </location>
</feature>
<evidence type="ECO:0000256" key="5">
    <source>
        <dbReference type="ARBA" id="ARBA00023136"/>
    </source>
</evidence>
<gene>
    <name evidence="7" type="ORF">GWK63_16190</name>
</gene>
<feature type="region of interest" description="Disordered" evidence="6">
    <location>
        <begin position="63"/>
        <end position="85"/>
    </location>
</feature>
<keyword evidence="3" id="KW-0812">Transmembrane</keyword>
<dbReference type="EMBL" id="CP050139">
    <property type="protein sequence ID" value="QIP36764.1"/>
    <property type="molecule type" value="Genomic_DNA"/>
</dbReference>
<dbReference type="Proteomes" id="UP000502533">
    <property type="component" value="Chromosome"/>
</dbReference>
<feature type="region of interest" description="Disordered" evidence="6">
    <location>
        <begin position="1"/>
        <end position="33"/>
    </location>
</feature>
<dbReference type="AlphaFoldDB" id="A0A181C5W5"/>
<protein>
    <submittedName>
        <fullName evidence="7">TrbI/VirB10 family protein</fullName>
    </submittedName>
</protein>
<feature type="compositionally biased region" description="Basic and acidic residues" evidence="6">
    <location>
        <begin position="9"/>
        <end position="25"/>
    </location>
</feature>
<reference evidence="7 8" key="1">
    <citation type="submission" date="2020-03" db="EMBL/GenBank/DDBJ databases">
        <title>Isolation of cellulose-producing strains, genome characterization and application of the synthesized cellulose films as an economical and sustainable material for piezoelectric sensor construction.</title>
        <authorList>
            <person name="Mangayil R.K."/>
        </authorList>
    </citation>
    <scope>NUCLEOTIDE SEQUENCE [LARGE SCALE GENOMIC DNA]</scope>
    <source>
        <strain evidence="7 8">ENS 9a1a</strain>
    </source>
</reference>
<dbReference type="Pfam" id="PF03743">
    <property type="entry name" value="TrbI"/>
    <property type="match status" value="1"/>
</dbReference>
<dbReference type="InterPro" id="IPR042217">
    <property type="entry name" value="T4SS_VirB10/TrbI"/>
</dbReference>
<proteinExistence type="inferred from homology"/>
<evidence type="ECO:0000256" key="4">
    <source>
        <dbReference type="ARBA" id="ARBA00022989"/>
    </source>
</evidence>
<keyword evidence="4" id="KW-1133">Transmembrane helix</keyword>
<dbReference type="GO" id="GO:0016020">
    <property type="term" value="C:membrane"/>
    <property type="evidence" value="ECO:0007669"/>
    <property type="project" value="UniProtKB-SubCell"/>
</dbReference>
<evidence type="ECO:0000256" key="3">
    <source>
        <dbReference type="ARBA" id="ARBA00022692"/>
    </source>
</evidence>
<keyword evidence="5" id="KW-0472">Membrane</keyword>
<evidence type="ECO:0000256" key="6">
    <source>
        <dbReference type="SAM" id="MobiDB-lite"/>
    </source>
</evidence>
<evidence type="ECO:0000256" key="1">
    <source>
        <dbReference type="ARBA" id="ARBA00004167"/>
    </source>
</evidence>
<comment type="similarity">
    <text evidence="2">Belongs to the TrbI/VirB10 family.</text>
</comment>
<organism evidence="7 8">
    <name type="scientific">Komagataeibacter rhaeticus</name>
    <dbReference type="NCBI Taxonomy" id="215221"/>
    <lineage>
        <taxon>Bacteria</taxon>
        <taxon>Pseudomonadati</taxon>
        <taxon>Pseudomonadota</taxon>
        <taxon>Alphaproteobacteria</taxon>
        <taxon>Acetobacterales</taxon>
        <taxon>Acetobacteraceae</taxon>
        <taxon>Komagataeibacter</taxon>
    </lineage>
</organism>
<dbReference type="CDD" id="cd16429">
    <property type="entry name" value="VirB10"/>
    <property type="match status" value="1"/>
</dbReference>
<comment type="subcellular location">
    <subcellularLocation>
        <location evidence="1">Membrane</location>
        <topology evidence="1">Single-pass membrane protein</topology>
    </subcellularLocation>
</comment>
<keyword evidence="8" id="KW-1185">Reference proteome</keyword>
<evidence type="ECO:0000256" key="2">
    <source>
        <dbReference type="ARBA" id="ARBA00010265"/>
    </source>
</evidence>
<feature type="region of interest" description="Disordered" evidence="6">
    <location>
        <begin position="150"/>
        <end position="199"/>
    </location>
</feature>
<dbReference type="KEGG" id="kre:GWK63_16190"/>
<dbReference type="RefSeq" id="WP_112209752.1">
    <property type="nucleotide sequence ID" value="NZ_CP050139.1"/>
</dbReference>
<accession>A0A181C5W5</accession>
<dbReference type="Gene3D" id="2.40.128.260">
    <property type="entry name" value="Type IV secretion system, VirB10/TraB/TrbI"/>
    <property type="match status" value="1"/>
</dbReference>
<sequence>MSGNDDTASEERPPDTVRPPSEMRLRSTRPPVTRLSRRVLLSLAALGATGVEGALYYALRPSGPVKPPELYNTGNRNTPDGLAGLPRDYSQLPHATPRLGAPLPGDLGGPMLRAGVAGPVMATPTREHDPQAQKMAQERDAARLSRLFAQTQTAHEGPATTGTTSTSQDEADKPVPAETDGKEQFLNGPADRQTVSTDRIGAPASPFTLMAGSIIPAALVTGIRSELPGDITARVTENVYDSRTGHILLIPQGSILFGVYNSQVGFGQTRMQMVWTRLIFPDTRALTLQRLPGMDASGYTGLHDRVDNHWGQVFEAAILSTILSIGSEADISSGQGGIAQALRMGASQSFNQAGEQIVARSLSIKPTAINRPGLPMRVMVKSDLVLRPYGETGE</sequence>
<dbReference type="InterPro" id="IPR005498">
    <property type="entry name" value="T4SS_VirB10/TraB/TrbI"/>
</dbReference>
<dbReference type="GeneID" id="85023698"/>
<name>A0A181C5W5_9PROT</name>
<evidence type="ECO:0000313" key="8">
    <source>
        <dbReference type="Proteomes" id="UP000502533"/>
    </source>
</evidence>